<proteinExistence type="predicted"/>
<reference evidence="5" key="1">
    <citation type="submission" date="2016-09" db="EMBL/GenBank/DDBJ databases">
        <authorList>
            <consortium name="Pathogen Informatics"/>
            <person name="Sun Q."/>
            <person name="Inoue M."/>
        </authorList>
    </citation>
    <scope>NUCLEOTIDE SEQUENCE</scope>
</reference>
<sequence length="905" mass="108764">MFYFLIIFILLNCLNKCFKIMKIVIPQTSGLNVVDKKFEPKYFVKNKLRFVSPYVYTYKLFSKKRWVGKKIADVMTSEFCAYDMNYFIESIKKGYVKVNEQMVSSDYIIQNNDFIEHKLLLFEKPVLCNKIIILYEDDNFICVYKHSSLPTHPVGSYQYNSLLRILQNYISTCQQDKHEEDHQDIQQNENKENVNENINEYKNKNNKHPNVEIQSEHVIKINFNFKQQNFGFMPDDIKEKLSHDDNKIKINHSKNYNHNDNHSDNQFIHIDDKSQTYYNHNDTQNINDQLRKDDILNISQERKKRRKIKQENIINKEHINNISMISKENENELDTLNILIKCRQKGINKNNDNKKCGDNIVYDDDKKCDDNIVHDDDKKCSDNIAYDDDKKCGDNIVYDDDKKCSDNILYNDDLINKCKEISIEDTNNIENAECLEKNNCYNKNLKKDLKTQDKSYIYTLHRLDKLTSGIVLFGKNKKFSTFFSQNISDNKIKKTYITRVEGDFRILIDKLLHRNNIMKCLNNEENKLENIIDKYCNSMKYDYTLKFNKCEDHNSFQNDIFLYENNYELNNEENETCEQIQKKKKKKINDEQKYMFNKLIQQVKNNKNELDNYFDMNKFDMTYDHNEDNHNDDNNLNIYHKYFIIDFGYIYCENKKLLKYVFTKYTKQNCFQFSNYLLKPSITKFMFLSYNSSINESLILCQPITGRTHQIRAHLQSLSYPISNDSHYNKMFEQEYIQKSNYLYFDERTRNEHIQINQQINNNNKNDIQPNNNNNNINNNNNNINNNHKQIFQDVHTQKKNESHINKKNSEKYNYFPLIPFINTSFNWLYDKNINLNEQYNEKDMNNYFFKNINNVSYHSSGIFLHSFRYTWKNIFDVFTLLPKWCQSFYLPRELIAFLLYGDLS</sequence>
<dbReference type="InterPro" id="IPR006145">
    <property type="entry name" value="PsdUridine_synth_RsuA/RluA"/>
</dbReference>
<organism evidence="5 6">
    <name type="scientific">Plasmodium gaboni</name>
    <dbReference type="NCBI Taxonomy" id="647221"/>
    <lineage>
        <taxon>Eukaryota</taxon>
        <taxon>Sar</taxon>
        <taxon>Alveolata</taxon>
        <taxon>Apicomplexa</taxon>
        <taxon>Aconoidasida</taxon>
        <taxon>Haemosporida</taxon>
        <taxon>Plasmodiidae</taxon>
        <taxon>Plasmodium</taxon>
        <taxon>Plasmodium (Laverania)</taxon>
    </lineage>
</organism>
<evidence type="ECO:0000256" key="1">
    <source>
        <dbReference type="PROSITE-ProRule" id="PRU00182"/>
    </source>
</evidence>
<dbReference type="Proteomes" id="UP000831156">
    <property type="component" value="Chromosome 9"/>
</dbReference>
<dbReference type="PANTHER" id="PTHR21600:SF40">
    <property type="entry name" value="PSEUDOURIDYLATE SYNTHASE RPUSD2"/>
    <property type="match status" value="1"/>
</dbReference>
<dbReference type="InterPro" id="IPR020103">
    <property type="entry name" value="PsdUridine_synth_cat_dom_sf"/>
</dbReference>
<name>A0ABY1ULU1_9APIC</name>
<dbReference type="SUPFAM" id="SSF55120">
    <property type="entry name" value="Pseudouridine synthase"/>
    <property type="match status" value="2"/>
</dbReference>
<evidence type="ECO:0000256" key="2">
    <source>
        <dbReference type="SAM" id="MobiDB-lite"/>
    </source>
</evidence>
<dbReference type="PROSITE" id="PS01129">
    <property type="entry name" value="PSI_RLU"/>
    <property type="match status" value="1"/>
</dbReference>
<accession>A0ABY1ULU1</accession>
<feature type="chain" id="PRO_5045581783" evidence="3">
    <location>
        <begin position="18"/>
        <end position="905"/>
    </location>
</feature>
<dbReference type="InterPro" id="IPR006224">
    <property type="entry name" value="PsdUridine_synth_RluA-like_CS"/>
</dbReference>
<dbReference type="Pfam" id="PF00849">
    <property type="entry name" value="PseudoU_synth_2"/>
    <property type="match status" value="1"/>
</dbReference>
<keyword evidence="3" id="KW-0732">Signal</keyword>
<dbReference type="InterPro" id="IPR050188">
    <property type="entry name" value="RluA_PseudoU_synthase"/>
</dbReference>
<dbReference type="PROSITE" id="PS50889">
    <property type="entry name" value="S4"/>
    <property type="match status" value="1"/>
</dbReference>
<protein>
    <submittedName>
        <fullName evidence="5">Pseudouridylate synthase, putative</fullName>
    </submittedName>
</protein>
<evidence type="ECO:0000256" key="3">
    <source>
        <dbReference type="SAM" id="SignalP"/>
    </source>
</evidence>
<dbReference type="PANTHER" id="PTHR21600">
    <property type="entry name" value="MITOCHONDRIAL RNA PSEUDOURIDINE SYNTHASE"/>
    <property type="match status" value="1"/>
</dbReference>
<dbReference type="Gene3D" id="3.30.2350.10">
    <property type="entry name" value="Pseudouridine synthase"/>
    <property type="match status" value="3"/>
</dbReference>
<gene>
    <name evidence="5" type="ORF">PGABG01_0911500</name>
</gene>
<evidence type="ECO:0000313" key="5">
    <source>
        <dbReference type="EMBL" id="SOV14054.1"/>
    </source>
</evidence>
<evidence type="ECO:0000313" key="6">
    <source>
        <dbReference type="Proteomes" id="UP000831156"/>
    </source>
</evidence>
<evidence type="ECO:0000259" key="4">
    <source>
        <dbReference type="Pfam" id="PF00849"/>
    </source>
</evidence>
<keyword evidence="6" id="KW-1185">Reference proteome</keyword>
<feature type="region of interest" description="Disordered" evidence="2">
    <location>
        <begin position="762"/>
        <end position="787"/>
    </location>
</feature>
<feature type="signal peptide" evidence="3">
    <location>
        <begin position="1"/>
        <end position="17"/>
    </location>
</feature>
<feature type="domain" description="Pseudouridine synthase RsuA/RluA-like" evidence="4">
    <location>
        <begin position="423"/>
        <end position="717"/>
    </location>
</feature>
<dbReference type="EMBL" id="LT969432">
    <property type="protein sequence ID" value="SOV14054.1"/>
    <property type="molecule type" value="Genomic_DNA"/>
</dbReference>
<keyword evidence="1" id="KW-0694">RNA-binding</keyword>